<organism evidence="2 3">
    <name type="scientific">Labrys wisconsinensis</name>
    <dbReference type="NCBI Taxonomy" id="425677"/>
    <lineage>
        <taxon>Bacteria</taxon>
        <taxon>Pseudomonadati</taxon>
        <taxon>Pseudomonadota</taxon>
        <taxon>Alphaproteobacteria</taxon>
        <taxon>Hyphomicrobiales</taxon>
        <taxon>Xanthobacteraceae</taxon>
        <taxon>Labrys</taxon>
    </lineage>
</organism>
<evidence type="ECO:0000313" key="3">
    <source>
        <dbReference type="Proteomes" id="UP001242480"/>
    </source>
</evidence>
<dbReference type="CDD" id="cd06223">
    <property type="entry name" value="PRTases_typeI"/>
    <property type="match status" value="1"/>
</dbReference>
<dbReference type="SUPFAM" id="SSF53271">
    <property type="entry name" value="PRTase-like"/>
    <property type="match status" value="1"/>
</dbReference>
<accession>A0ABU0JIW9</accession>
<proteinExistence type="predicted"/>
<keyword evidence="2" id="KW-0808">Transferase</keyword>
<evidence type="ECO:0000313" key="2">
    <source>
        <dbReference type="EMBL" id="MDQ0474199.1"/>
    </source>
</evidence>
<evidence type="ECO:0000259" key="1">
    <source>
        <dbReference type="Pfam" id="PF00156"/>
    </source>
</evidence>
<feature type="domain" description="Phosphoribosyltransferase" evidence="1">
    <location>
        <begin position="14"/>
        <end position="172"/>
    </location>
</feature>
<dbReference type="Gene3D" id="3.40.50.2020">
    <property type="match status" value="1"/>
</dbReference>
<keyword evidence="3" id="KW-1185">Reference proteome</keyword>
<dbReference type="InterPro" id="IPR000836">
    <property type="entry name" value="PRTase_dom"/>
</dbReference>
<dbReference type="Gene3D" id="3.30.1310.20">
    <property type="entry name" value="PRTase-like"/>
    <property type="match status" value="1"/>
</dbReference>
<sequence>MIGDALFRNRREAGRRLAEALAHLGGEDPLVLALPRGGVPVGFEVATALAAPLDVLLVRKIGMPGHEELAIGAVVEGADPQLVLNEALIEFARLPPGYVEEAQERQLAEIERRRRLYQGTEPALPVLGRTVIVVDDGIATGATVKAALRGIRLGRPRRLVLAVPLAPQDTLEALAGECDEIACLASPEPFHAVGLHYEDFGQTGDAEVVRLLRQARAARPGSRAAGAPLAADARRT</sequence>
<dbReference type="InterPro" id="IPR029057">
    <property type="entry name" value="PRTase-like"/>
</dbReference>
<dbReference type="Proteomes" id="UP001242480">
    <property type="component" value="Unassembled WGS sequence"/>
</dbReference>
<protein>
    <submittedName>
        <fullName evidence="2">Phosphoribosyl transferase</fullName>
    </submittedName>
</protein>
<dbReference type="RefSeq" id="WP_307283417.1">
    <property type="nucleotide sequence ID" value="NZ_JAUSVX010000021.1"/>
</dbReference>
<dbReference type="EMBL" id="JAUSVX010000021">
    <property type="protein sequence ID" value="MDQ0474199.1"/>
    <property type="molecule type" value="Genomic_DNA"/>
</dbReference>
<name>A0ABU0JIW9_9HYPH</name>
<gene>
    <name evidence="2" type="ORF">QO011_007239</name>
</gene>
<dbReference type="GO" id="GO:0016740">
    <property type="term" value="F:transferase activity"/>
    <property type="evidence" value="ECO:0007669"/>
    <property type="project" value="UniProtKB-KW"/>
</dbReference>
<reference evidence="2 3" key="1">
    <citation type="submission" date="2023-07" db="EMBL/GenBank/DDBJ databases">
        <title>Genomic Encyclopedia of Type Strains, Phase IV (KMG-IV): sequencing the most valuable type-strain genomes for metagenomic binning, comparative biology and taxonomic classification.</title>
        <authorList>
            <person name="Goeker M."/>
        </authorList>
    </citation>
    <scope>NUCLEOTIDE SEQUENCE [LARGE SCALE GENOMIC DNA]</scope>
    <source>
        <strain evidence="2 3">DSM 19619</strain>
    </source>
</reference>
<comment type="caution">
    <text evidence="2">The sequence shown here is derived from an EMBL/GenBank/DDBJ whole genome shotgun (WGS) entry which is preliminary data.</text>
</comment>
<dbReference type="Pfam" id="PF00156">
    <property type="entry name" value="Pribosyltran"/>
    <property type="match status" value="1"/>
</dbReference>